<dbReference type="GO" id="GO:0016055">
    <property type="term" value="P:Wnt signaling pathway"/>
    <property type="evidence" value="ECO:0007669"/>
    <property type="project" value="UniProtKB-KW"/>
</dbReference>
<dbReference type="GO" id="GO:0005576">
    <property type="term" value="C:extracellular region"/>
    <property type="evidence" value="ECO:0007669"/>
    <property type="project" value="UniProtKB-SubCell"/>
</dbReference>
<evidence type="ECO:0000256" key="5">
    <source>
        <dbReference type="ARBA" id="ARBA00022674"/>
    </source>
</evidence>
<evidence type="ECO:0000313" key="15">
    <source>
        <dbReference type="EMBL" id="AWT24649.1"/>
    </source>
</evidence>
<evidence type="ECO:0000256" key="4">
    <source>
        <dbReference type="ARBA" id="ARBA00022606"/>
    </source>
</evidence>
<evidence type="ECO:0000256" key="11">
    <source>
        <dbReference type="SAM" id="MobiDB-lite"/>
    </source>
</evidence>
<evidence type="ECO:0000256" key="1">
    <source>
        <dbReference type="ARBA" id="ARBA00004613"/>
    </source>
</evidence>
<proteinExistence type="evidence at transcript level"/>
<dbReference type="AlphaFoldDB" id="A0A2U9NKR8"/>
<keyword evidence="4" id="KW-0716">Sensory transduction</keyword>
<comment type="similarity">
    <text evidence="2">Belongs to the R-spondin family.</text>
</comment>
<feature type="signal peptide" evidence="12">
    <location>
        <begin position="1"/>
        <end position="20"/>
    </location>
</feature>
<dbReference type="InterPro" id="IPR009030">
    <property type="entry name" value="Growth_fac_rcpt_cys_sf"/>
</dbReference>
<dbReference type="FunFam" id="2.10.220.10:FF:000003">
    <property type="entry name" value="R-spondin 3"/>
    <property type="match status" value="1"/>
</dbReference>
<dbReference type="Pfam" id="PF19028">
    <property type="entry name" value="TSP1_spondin"/>
    <property type="match status" value="1"/>
</dbReference>
<evidence type="ECO:0000259" key="14">
    <source>
        <dbReference type="Pfam" id="PF19028"/>
    </source>
</evidence>
<feature type="chain" id="PRO_5015835777" evidence="12">
    <location>
        <begin position="21"/>
        <end position="266"/>
    </location>
</feature>
<evidence type="ECO:0000256" key="6">
    <source>
        <dbReference type="ARBA" id="ARBA00022687"/>
    </source>
</evidence>
<comment type="subcellular location">
    <subcellularLocation>
        <location evidence="1">Secreted</location>
    </subcellularLocation>
</comment>
<dbReference type="InterPro" id="IPR043601">
    <property type="entry name" value="Rspo_Fu-CRD_dom"/>
</dbReference>
<keyword evidence="7 12" id="KW-0732">Signal</keyword>
<protein>
    <submittedName>
        <fullName evidence="15">RSPO1</fullName>
    </submittedName>
</protein>
<keyword evidence="8" id="KW-0677">Repeat</keyword>
<dbReference type="Gene3D" id="2.20.100.10">
    <property type="entry name" value="Thrombospondin type-1 (TSP1) repeat"/>
    <property type="match status" value="1"/>
</dbReference>
<keyword evidence="9" id="KW-1015">Disulfide bond</keyword>
<dbReference type="Gene3D" id="2.10.220.10">
    <property type="entry name" value="Hormone Receptor, Insulin-like Growth Factor Receptor 1, Chain A, domain 2"/>
    <property type="match status" value="1"/>
</dbReference>
<keyword evidence="3" id="KW-0964">Secreted</keyword>
<evidence type="ECO:0000256" key="2">
    <source>
        <dbReference type="ARBA" id="ARBA00007308"/>
    </source>
</evidence>
<feature type="domain" description="Spondin-like TSP1" evidence="14">
    <location>
        <begin position="148"/>
        <end position="203"/>
    </location>
</feature>
<dbReference type="PANTHER" id="PTHR46987:SF5">
    <property type="entry name" value="R-SPONDIN-1"/>
    <property type="match status" value="1"/>
</dbReference>
<dbReference type="InterPro" id="IPR051514">
    <property type="entry name" value="R-spondin"/>
</dbReference>
<evidence type="ECO:0000259" key="13">
    <source>
        <dbReference type="Pfam" id="PF15913"/>
    </source>
</evidence>
<dbReference type="InterPro" id="IPR044004">
    <property type="entry name" value="TSP1_spondin_dom"/>
</dbReference>
<evidence type="ECO:0000256" key="8">
    <source>
        <dbReference type="ARBA" id="ARBA00022737"/>
    </source>
</evidence>
<evidence type="ECO:0000256" key="7">
    <source>
        <dbReference type="ARBA" id="ARBA00022729"/>
    </source>
</evidence>
<dbReference type="EMBL" id="MH329982">
    <property type="protein sequence ID" value="AWT24649.1"/>
    <property type="molecule type" value="mRNA"/>
</dbReference>
<accession>A0A2U9NKR8</accession>
<dbReference type="GO" id="GO:0008201">
    <property type="term" value="F:heparin binding"/>
    <property type="evidence" value="ECO:0007669"/>
    <property type="project" value="UniProtKB-KW"/>
</dbReference>
<name>A0A2U9NKR8_PROAN</name>
<dbReference type="SUPFAM" id="SSF82895">
    <property type="entry name" value="TSP-1 type 1 repeat"/>
    <property type="match status" value="1"/>
</dbReference>
<dbReference type="SUPFAM" id="SSF57184">
    <property type="entry name" value="Growth factor receptor domain"/>
    <property type="match status" value="1"/>
</dbReference>
<feature type="region of interest" description="Disordered" evidence="11">
    <location>
        <begin position="201"/>
        <end position="266"/>
    </location>
</feature>
<keyword evidence="5" id="KW-0358">Heparin-binding</keyword>
<dbReference type="InterPro" id="IPR000884">
    <property type="entry name" value="TSP1_rpt"/>
</dbReference>
<keyword evidence="10" id="KW-0325">Glycoprotein</keyword>
<dbReference type="GO" id="GO:0030177">
    <property type="term" value="P:positive regulation of Wnt signaling pathway"/>
    <property type="evidence" value="ECO:0007669"/>
    <property type="project" value="UniProtKB-ARBA"/>
</dbReference>
<evidence type="ECO:0000256" key="9">
    <source>
        <dbReference type="ARBA" id="ARBA00023157"/>
    </source>
</evidence>
<evidence type="ECO:0000256" key="3">
    <source>
        <dbReference type="ARBA" id="ARBA00022525"/>
    </source>
</evidence>
<dbReference type="InterPro" id="IPR006212">
    <property type="entry name" value="Furin_repeat"/>
</dbReference>
<dbReference type="PROSITE" id="PS50092">
    <property type="entry name" value="TSP1"/>
    <property type="match status" value="1"/>
</dbReference>
<keyword evidence="6" id="KW-0879">Wnt signaling pathway</keyword>
<dbReference type="Pfam" id="PF15913">
    <property type="entry name" value="Furin-like_2"/>
    <property type="match status" value="1"/>
</dbReference>
<dbReference type="CDD" id="cd00064">
    <property type="entry name" value="FU"/>
    <property type="match status" value="1"/>
</dbReference>
<organism evidence="15">
    <name type="scientific">Protopterus annectens</name>
    <name type="common">African lungfish</name>
    <dbReference type="NCBI Taxonomy" id="7888"/>
    <lineage>
        <taxon>Eukaryota</taxon>
        <taxon>Metazoa</taxon>
        <taxon>Chordata</taxon>
        <taxon>Craniata</taxon>
        <taxon>Vertebrata</taxon>
        <taxon>Euteleostomi</taxon>
        <taxon>Dipnomorpha</taxon>
        <taxon>Ceratodontiformes</taxon>
        <taxon>Lepidosirenoidei</taxon>
        <taxon>Protopteridae</taxon>
        <taxon>Protopterus</taxon>
    </lineage>
</organism>
<feature type="domain" description="R-spondin Fu-CRD" evidence="13">
    <location>
        <begin position="42"/>
        <end position="142"/>
    </location>
</feature>
<evidence type="ECO:0000256" key="12">
    <source>
        <dbReference type="SAM" id="SignalP"/>
    </source>
</evidence>
<dbReference type="SMART" id="SM00209">
    <property type="entry name" value="TSP1"/>
    <property type="match status" value="1"/>
</dbReference>
<sequence>MQFGLIVVVVFLSLMDYTGSRKDISEKRQKWKSTDMTPVCATGCDMCSEYNGCLRCSPKLFILLERSDIRQIGICLPACPEGYFGFRTPDMNKCIRCKIDNCEACFSRNFCTKCKEGLYLHKGKCYSTCPDGFTAVNDTMECNSPAQCEMSEWGPWSPCSKRKKQCGFKKGTEERTRTVLQAPSGDMSLCPPTTESRKCTVQKKPCSKDDKEKGSKKGKKEDGKKETRNNGDNKSKKDTKEGRQGKKKKGQQQGTVAPTVTSLPVQ</sequence>
<reference evidence="15" key="1">
    <citation type="journal article" date="2018" name="Genome Biol. Evol.">
        <title>A Comparative View on Sex Differentiation and Gametogenesis Genes in Lungfish and Coelacanths.</title>
        <authorList>
            <person name="Biscotti M.A."/>
            <person name="Adolfi M.C."/>
            <person name="Barucca M."/>
            <person name="Forconi M."/>
            <person name="Pallavicini A."/>
            <person name="Gerdol M."/>
            <person name="Canapa A."/>
            <person name="Schartl M."/>
        </authorList>
    </citation>
    <scope>NUCLEOTIDE SEQUENCE</scope>
</reference>
<dbReference type="SMART" id="SM00261">
    <property type="entry name" value="FU"/>
    <property type="match status" value="2"/>
</dbReference>
<feature type="compositionally biased region" description="Polar residues" evidence="11">
    <location>
        <begin position="255"/>
        <end position="266"/>
    </location>
</feature>
<evidence type="ECO:0000256" key="10">
    <source>
        <dbReference type="ARBA" id="ARBA00023180"/>
    </source>
</evidence>
<dbReference type="PANTHER" id="PTHR46987">
    <property type="entry name" value="NEUROHYPOPHYSIAL HORMONES, N-TERMINAL DOMAIN CONTAINING PROTEIN"/>
    <property type="match status" value="1"/>
</dbReference>
<feature type="compositionally biased region" description="Basic and acidic residues" evidence="11">
    <location>
        <begin position="206"/>
        <end position="244"/>
    </location>
</feature>
<dbReference type="GO" id="GO:0005102">
    <property type="term" value="F:signaling receptor binding"/>
    <property type="evidence" value="ECO:0007669"/>
    <property type="project" value="UniProtKB-ARBA"/>
</dbReference>
<dbReference type="InterPro" id="IPR036383">
    <property type="entry name" value="TSP1_rpt_sf"/>
</dbReference>